<dbReference type="PROSITE" id="PS51845">
    <property type="entry name" value="PDEASE_I_2"/>
    <property type="match status" value="1"/>
</dbReference>
<feature type="binding site" evidence="10">
    <location>
        <position position="375"/>
    </location>
    <ligand>
        <name>Zn(2+)</name>
        <dbReference type="ChEBI" id="CHEBI:29105"/>
        <label>1</label>
    </ligand>
</feature>
<comment type="pathway">
    <text evidence="5">Purine metabolism; 3',5'-cyclic GMP degradation; GMP from 3',5'-cyclic GMP: step 1/1.</text>
</comment>
<name>A0A3S2M6S3_ORYJA</name>
<comment type="function">
    <text evidence="6">Specifically hydrolyzes the second messenger cGMP, which is a key regulator of many important physiological processes. Highly specific: compared to other members of the cyclic nucleotide phosphodiesterase family, has the highest affinity and selectivity for cGMP. Specifically regulates natriuretic-peptide-dependent cGMP signaling in heart, acting as a regulator of cardiac hypertrophy in myocytes and muscle. Does not regulate nitric oxide-dependent cGMP in heart. Additional experiments are required to confirm whether its ability to hydrolyze natriuretic-peptide-dependent cGMP is specific to heart or is a general feature of the protein. In brain, involved in cognitive function, such as learning and long-term memory.</text>
</comment>
<evidence type="ECO:0000256" key="6">
    <source>
        <dbReference type="ARBA" id="ARBA00058791"/>
    </source>
</evidence>
<dbReference type="SUPFAM" id="SSF109604">
    <property type="entry name" value="HD-domain/PDEase-like"/>
    <property type="match status" value="1"/>
</dbReference>
<feature type="binding site" evidence="9">
    <location>
        <position position="484"/>
    </location>
    <ligand>
        <name>AMP</name>
        <dbReference type="ChEBI" id="CHEBI:456215"/>
    </ligand>
</feature>
<feature type="binding site" evidence="10">
    <location>
        <position position="484"/>
    </location>
    <ligand>
        <name>Zn(2+)</name>
        <dbReference type="ChEBI" id="CHEBI:29105"/>
        <label>1</label>
    </ligand>
</feature>
<dbReference type="FunFam" id="1.10.1300.10:FF:000006">
    <property type="entry name" value="Phosphodiesterase 9A"/>
    <property type="match status" value="1"/>
</dbReference>
<feature type="binding site" evidence="10">
    <location>
        <position position="338"/>
    </location>
    <ligand>
        <name>Zn(2+)</name>
        <dbReference type="ChEBI" id="CHEBI:29105"/>
        <label>1</label>
    </ligand>
</feature>
<dbReference type="PRINTS" id="PR00387">
    <property type="entry name" value="PDIESTERASE1"/>
</dbReference>
<dbReference type="PROSITE" id="PS00126">
    <property type="entry name" value="PDEASE_I_1"/>
    <property type="match status" value="1"/>
</dbReference>
<evidence type="ECO:0000256" key="11">
    <source>
        <dbReference type="RuleBase" id="RU363067"/>
    </source>
</evidence>
<feature type="compositionally biased region" description="Polar residues" evidence="13">
    <location>
        <begin position="584"/>
        <end position="594"/>
    </location>
</feature>
<feature type="binding site" evidence="10">
    <location>
        <position position="375"/>
    </location>
    <ligand>
        <name>Zn(2+)</name>
        <dbReference type="ChEBI" id="CHEBI:29105"/>
        <label>2</label>
    </ligand>
</feature>
<feature type="region of interest" description="Disordered" evidence="13">
    <location>
        <begin position="1"/>
        <end position="31"/>
    </location>
</feature>
<dbReference type="EC" id="3.1.4.-" evidence="11"/>
<feature type="binding site" evidence="10">
    <location>
        <position position="374"/>
    </location>
    <ligand>
        <name>Zn(2+)</name>
        <dbReference type="ChEBI" id="CHEBI:29105"/>
        <label>1</label>
    </ligand>
</feature>
<evidence type="ECO:0000256" key="12">
    <source>
        <dbReference type="SAM" id="Coils"/>
    </source>
</evidence>
<dbReference type="Proteomes" id="UP000283210">
    <property type="component" value="Chromosome 17"/>
</dbReference>
<comment type="cofactor">
    <cofactor evidence="11">
        <name>a divalent metal cation</name>
        <dbReference type="ChEBI" id="CHEBI:60240"/>
    </cofactor>
    <text evidence="11">Binds 2 divalent metal cations per subunit. Site 1 may preferentially bind zinc ions, while site 2 has a preference for magnesium and/or manganese ions.</text>
</comment>
<comment type="similarity">
    <text evidence="7">Belongs to the cyclic nucleotide phosphodiesterase family. PDE9 subfamily.</text>
</comment>
<dbReference type="Gene3D" id="1.10.1300.10">
    <property type="entry name" value="3'5'-cyclic nucleotide phosphodiesterase, catalytic domain"/>
    <property type="match status" value="1"/>
</dbReference>
<evidence type="ECO:0000313" key="16">
    <source>
        <dbReference type="Proteomes" id="UP000283210"/>
    </source>
</evidence>
<organism evidence="15 16">
    <name type="scientific">Oryzias javanicus</name>
    <name type="common">Javanese ricefish</name>
    <name type="synonym">Aplocheilus javanicus</name>
    <dbReference type="NCBI Taxonomy" id="123683"/>
    <lineage>
        <taxon>Eukaryota</taxon>
        <taxon>Metazoa</taxon>
        <taxon>Chordata</taxon>
        <taxon>Craniata</taxon>
        <taxon>Vertebrata</taxon>
        <taxon>Euteleostomi</taxon>
        <taxon>Actinopterygii</taxon>
        <taxon>Neopterygii</taxon>
        <taxon>Teleostei</taxon>
        <taxon>Neoteleostei</taxon>
        <taxon>Acanthomorphata</taxon>
        <taxon>Ovalentaria</taxon>
        <taxon>Atherinomorphae</taxon>
        <taxon>Beloniformes</taxon>
        <taxon>Adrianichthyidae</taxon>
        <taxon>Oryziinae</taxon>
        <taxon>Oryzias</taxon>
    </lineage>
</organism>
<evidence type="ECO:0000256" key="1">
    <source>
        <dbReference type="ARBA" id="ARBA00000583"/>
    </source>
</evidence>
<feature type="binding site" evidence="9">
    <location>
        <begin position="334"/>
        <end position="338"/>
    </location>
    <ligand>
        <name>AMP</name>
        <dbReference type="ChEBI" id="CHEBI:456215"/>
    </ligand>
</feature>
<keyword evidence="3 10" id="KW-0479">Metal-binding</keyword>
<evidence type="ECO:0000256" key="7">
    <source>
        <dbReference type="ARBA" id="ARBA00061167"/>
    </source>
</evidence>
<evidence type="ECO:0000256" key="4">
    <source>
        <dbReference type="ARBA" id="ARBA00022801"/>
    </source>
</evidence>
<reference evidence="15 16" key="1">
    <citation type="submission" date="2018-11" db="EMBL/GenBank/DDBJ databases">
        <authorList>
            <person name="Lopez-Roques C."/>
            <person name="Donnadieu C."/>
            <person name="Bouchez O."/>
            <person name="Klopp C."/>
            <person name="Cabau C."/>
            <person name="Zahm M."/>
        </authorList>
    </citation>
    <scope>NUCLEOTIDE SEQUENCE [LARGE SCALE GENOMIC DNA]</scope>
    <source>
        <strain evidence="15">RS831</strain>
        <tissue evidence="15">Whole body</tissue>
    </source>
</reference>
<comment type="catalytic activity">
    <reaction evidence="1">
        <text>3',5'-cyclic GMP + H2O = GMP + H(+)</text>
        <dbReference type="Rhea" id="RHEA:16957"/>
        <dbReference type="ChEBI" id="CHEBI:15377"/>
        <dbReference type="ChEBI" id="CHEBI:15378"/>
        <dbReference type="ChEBI" id="CHEBI:57746"/>
        <dbReference type="ChEBI" id="CHEBI:58115"/>
        <dbReference type="EC" id="3.1.4.35"/>
    </reaction>
</comment>
<evidence type="ECO:0000259" key="14">
    <source>
        <dbReference type="PROSITE" id="PS51845"/>
    </source>
</evidence>
<sequence length="608" mass="70052">MAGDPRGGASTADLNGGGVRGQPTNRPPSPTTLVTYHGCDQNTNISGMKREGGAYTEVGVLWRNNERGQTDRRLRSAEHRATPELTHKMGTKVIYFTVNGIPEQAEFPVDCPDQDVKDLFRSAAEAGPHDILKLYSPKGSIINISTSLEPNSPISCYRLEVVATDCTNEPLGAEMADLSSIEKRLQCLERQIQVVDGKTPSVVFEMKKQVDSFREKLENVEHLSWLGLFKDLSEGTHKPSPFYHKRTLQKTREECERVREKFLQMSSLEVSEDVRHYLKTPTFDNWQWEDAEIMVLLQVMYTDLDFIATFNIELEALQQFLFEVYRRYNNIPFHNFKHCFCVTQMMYGLIWLTDLRSKMDSINLLIMLTSAVCHDLDHTGYNNAYQINAQTDLALRYNDISPLENHHCAVAFEILQRRESNIFRNLSVDQYKRIREGIIKCILATDMTRHTKILNKFKSILPSFDFTNKEHKDLLMMILIKVSDISNEARPMEVAEPWLDCLLQEFFNQSDVEKLEGLPVTPFMDRDKVTKPSSQIGFIRFVLLPLLIELTKLFPCLKHHIIEPVRKALDYYTEMEKALEREQQVWTQSENVARSNEEDDGQDHPNSK</sequence>
<evidence type="ECO:0000313" key="15">
    <source>
        <dbReference type="EMBL" id="RVE61152.1"/>
    </source>
</evidence>
<dbReference type="EMBL" id="CM012453">
    <property type="protein sequence ID" value="RVE61152.1"/>
    <property type="molecule type" value="Genomic_DNA"/>
</dbReference>
<dbReference type="AlphaFoldDB" id="A0A3S2M6S3"/>
<dbReference type="GO" id="GO:0046872">
    <property type="term" value="F:metal ion binding"/>
    <property type="evidence" value="ECO:0007669"/>
    <property type="project" value="UniProtKB-KW"/>
</dbReference>
<dbReference type="GO" id="GO:0047555">
    <property type="term" value="F:3',5'-cyclic-GMP phosphodiesterase activity"/>
    <property type="evidence" value="ECO:0007669"/>
    <property type="project" value="UniProtKB-EC"/>
</dbReference>
<keyword evidence="16" id="KW-1185">Reference proteome</keyword>
<reference evidence="15 16" key="2">
    <citation type="submission" date="2019-01" db="EMBL/GenBank/DDBJ databases">
        <title>A chromosome length genome reference of the Java medaka (oryzias javanicus).</title>
        <authorList>
            <person name="Herpin A."/>
            <person name="Takehana Y."/>
            <person name="Naruse K."/>
            <person name="Ansai S."/>
            <person name="Kawaguchi M."/>
        </authorList>
    </citation>
    <scope>NUCLEOTIDE SEQUENCE [LARGE SCALE GENOMIC DNA]</scope>
    <source>
        <strain evidence="15">RS831</strain>
        <tissue evidence="15">Whole body</tissue>
    </source>
</reference>
<keyword evidence="2" id="KW-0140">cGMP</keyword>
<dbReference type="InterPro" id="IPR003607">
    <property type="entry name" value="HD/PDEase_dom"/>
</dbReference>
<evidence type="ECO:0000256" key="2">
    <source>
        <dbReference type="ARBA" id="ARBA00022535"/>
    </source>
</evidence>
<feature type="region of interest" description="Disordered" evidence="13">
    <location>
        <begin position="583"/>
        <end position="608"/>
    </location>
</feature>
<accession>A0A3S2M6S3</accession>
<dbReference type="GO" id="GO:0007165">
    <property type="term" value="P:signal transduction"/>
    <property type="evidence" value="ECO:0007669"/>
    <property type="project" value="InterPro"/>
</dbReference>
<feature type="active site" description="Proton donor" evidence="8">
    <location>
        <position position="334"/>
    </location>
</feature>
<dbReference type="SMART" id="SM00471">
    <property type="entry name" value="HDc"/>
    <property type="match status" value="1"/>
</dbReference>
<feature type="domain" description="PDEase" evidence="14">
    <location>
        <begin position="255"/>
        <end position="583"/>
    </location>
</feature>
<evidence type="ECO:0000256" key="8">
    <source>
        <dbReference type="PIRSR" id="PIRSR623088-1"/>
    </source>
</evidence>
<feature type="binding site" evidence="9">
    <location>
        <position position="535"/>
    </location>
    <ligand>
        <name>AMP</name>
        <dbReference type="ChEBI" id="CHEBI:456215"/>
    </ligand>
</feature>
<dbReference type="InterPro" id="IPR036971">
    <property type="entry name" value="PDEase_catalytic_dom_sf"/>
</dbReference>
<proteinExistence type="inferred from homology"/>
<evidence type="ECO:0000256" key="5">
    <source>
        <dbReference type="ARBA" id="ARBA00037913"/>
    </source>
</evidence>
<dbReference type="InterPro" id="IPR023088">
    <property type="entry name" value="PDEase"/>
</dbReference>
<dbReference type="CDD" id="cd00077">
    <property type="entry name" value="HDc"/>
    <property type="match status" value="1"/>
</dbReference>
<dbReference type="Pfam" id="PF00233">
    <property type="entry name" value="PDEase_I"/>
    <property type="match status" value="1"/>
</dbReference>
<evidence type="ECO:0000256" key="10">
    <source>
        <dbReference type="PIRSR" id="PIRSR623088-3"/>
    </source>
</evidence>
<dbReference type="OrthoDB" id="546632at2759"/>
<gene>
    <name evidence="15" type="ORF">OJAV_G00167860</name>
</gene>
<protein>
    <recommendedName>
        <fullName evidence="11">Phosphodiesterase</fullName>
        <ecNumber evidence="11">3.1.4.-</ecNumber>
    </recommendedName>
</protein>
<feature type="binding site" evidence="9">
    <location>
        <position position="375"/>
    </location>
    <ligand>
        <name>AMP</name>
        <dbReference type="ChEBI" id="CHEBI:456215"/>
    </ligand>
</feature>
<feature type="coiled-coil region" evidence="12">
    <location>
        <begin position="171"/>
        <end position="198"/>
    </location>
</feature>
<dbReference type="InterPro" id="IPR002073">
    <property type="entry name" value="PDEase_catalytic_dom"/>
</dbReference>
<keyword evidence="12" id="KW-0175">Coiled coil</keyword>
<evidence type="ECO:0000256" key="3">
    <source>
        <dbReference type="ARBA" id="ARBA00022723"/>
    </source>
</evidence>
<evidence type="ECO:0000256" key="13">
    <source>
        <dbReference type="SAM" id="MobiDB-lite"/>
    </source>
</evidence>
<dbReference type="InterPro" id="IPR023174">
    <property type="entry name" value="PDEase_CS"/>
</dbReference>
<keyword evidence="4 11" id="KW-0378">Hydrolase</keyword>
<evidence type="ECO:0000256" key="9">
    <source>
        <dbReference type="PIRSR" id="PIRSR623088-2"/>
    </source>
</evidence>
<dbReference type="PANTHER" id="PTHR11347">
    <property type="entry name" value="CYCLIC NUCLEOTIDE PHOSPHODIESTERASE"/>
    <property type="match status" value="1"/>
</dbReference>